<dbReference type="AlphaFoldDB" id="A0A7S0MJ94"/>
<protein>
    <submittedName>
        <fullName evidence="1">Uncharacterized protein</fullName>
    </submittedName>
</protein>
<dbReference type="EMBL" id="HBEZ01034472">
    <property type="protein sequence ID" value="CAD8641337.1"/>
    <property type="molecule type" value="Transcribed_RNA"/>
</dbReference>
<sequence>MSVPYRQLLSQEAPQGDNSTLVPYSKTILGQLQLMRLFVALEHRNLSRDHAPSVVDVVSFLEKVDRVLLPYESAENDPVYADRIKTQKSNTDALWETLLLNSTPSSSSAPSTTQPPALISPLAGEKRGLAATLETHRIRLLAHSAAGAATGVLFFNESLELQTQRVLVQSTTTVEAAARVFAALHGLGAMDAEGAPRTLEQILDLIPPIPGESADAIKGLADDLRELKRLTKYLYDSVKLATRVPGVNGYYVLQELEHRLRSDLEELACDPELQGELLRAS</sequence>
<reference evidence="1" key="1">
    <citation type="submission" date="2021-01" db="EMBL/GenBank/DDBJ databases">
        <authorList>
            <person name="Corre E."/>
            <person name="Pelletier E."/>
            <person name="Niang G."/>
            <person name="Scheremetjew M."/>
            <person name="Finn R."/>
            <person name="Kale V."/>
            <person name="Holt S."/>
            <person name="Cochrane G."/>
            <person name="Meng A."/>
            <person name="Brown T."/>
            <person name="Cohen L."/>
        </authorList>
    </citation>
    <scope>NUCLEOTIDE SEQUENCE</scope>
    <source>
        <strain evidence="1">CCAP979/52</strain>
    </source>
</reference>
<evidence type="ECO:0000313" key="1">
    <source>
        <dbReference type="EMBL" id="CAD8641337.1"/>
    </source>
</evidence>
<name>A0A7S0MJ94_9CRYP</name>
<organism evidence="1">
    <name type="scientific">Cryptomonas curvata</name>
    <dbReference type="NCBI Taxonomy" id="233186"/>
    <lineage>
        <taxon>Eukaryota</taxon>
        <taxon>Cryptophyceae</taxon>
        <taxon>Cryptomonadales</taxon>
        <taxon>Cryptomonadaceae</taxon>
        <taxon>Cryptomonas</taxon>
    </lineage>
</organism>
<accession>A0A7S0MJ94</accession>
<gene>
    <name evidence="1" type="ORF">CCUR1050_LOCUS19021</name>
</gene>
<proteinExistence type="predicted"/>